<keyword evidence="3" id="KW-1185">Reference proteome</keyword>
<proteinExistence type="predicted"/>
<comment type="caution">
    <text evidence="2">The sequence shown here is derived from an EMBL/GenBank/DDBJ whole genome shotgun (WGS) entry which is preliminary data.</text>
</comment>
<evidence type="ECO:0000256" key="1">
    <source>
        <dbReference type="SAM" id="SignalP"/>
    </source>
</evidence>
<gene>
    <name evidence="2" type="ORF">C1H46_009531</name>
</gene>
<dbReference type="PANTHER" id="PTHR31676">
    <property type="entry name" value="T31J12.3 PROTEIN-RELATED"/>
    <property type="match status" value="1"/>
</dbReference>
<protein>
    <submittedName>
        <fullName evidence="2">Uncharacterized protein</fullName>
    </submittedName>
</protein>
<feature type="chain" id="PRO_5022062610" evidence="1">
    <location>
        <begin position="23"/>
        <end position="154"/>
    </location>
</feature>
<sequence length="154" mass="16457">MAKSLVVFSLLLLLLPISPLTAHPNTPNPKPSPSPAHTDLTNYGFPIGLLPTAVENYTINRTTGDFIVDLGGTCKVTLPSDYVATYSKKITGKIVVGKIANINGISVRALFRSQPITGIRSSGDNLVFEIGTVSVKYPTKNFEESPACEGRHSS</sequence>
<feature type="signal peptide" evidence="1">
    <location>
        <begin position="1"/>
        <end position="22"/>
    </location>
</feature>
<dbReference type="EMBL" id="VIEB01000133">
    <property type="protein sequence ID" value="TQE04817.1"/>
    <property type="molecule type" value="Genomic_DNA"/>
</dbReference>
<dbReference type="InterPro" id="IPR007493">
    <property type="entry name" value="DUF538"/>
</dbReference>
<organism evidence="2 3">
    <name type="scientific">Malus baccata</name>
    <name type="common">Siberian crab apple</name>
    <name type="synonym">Pyrus baccata</name>
    <dbReference type="NCBI Taxonomy" id="106549"/>
    <lineage>
        <taxon>Eukaryota</taxon>
        <taxon>Viridiplantae</taxon>
        <taxon>Streptophyta</taxon>
        <taxon>Embryophyta</taxon>
        <taxon>Tracheophyta</taxon>
        <taxon>Spermatophyta</taxon>
        <taxon>Magnoliopsida</taxon>
        <taxon>eudicotyledons</taxon>
        <taxon>Gunneridae</taxon>
        <taxon>Pentapetalae</taxon>
        <taxon>rosids</taxon>
        <taxon>fabids</taxon>
        <taxon>Rosales</taxon>
        <taxon>Rosaceae</taxon>
        <taxon>Amygdaloideae</taxon>
        <taxon>Maleae</taxon>
        <taxon>Malus</taxon>
    </lineage>
</organism>
<evidence type="ECO:0000313" key="2">
    <source>
        <dbReference type="EMBL" id="TQE04817.1"/>
    </source>
</evidence>
<keyword evidence="1" id="KW-0732">Signal</keyword>
<dbReference type="SUPFAM" id="SSF141562">
    <property type="entry name" value="At5g01610-like"/>
    <property type="match status" value="1"/>
</dbReference>
<dbReference type="PANTHER" id="PTHR31676:SF172">
    <property type="entry name" value="OS01G0595400 PROTEIN"/>
    <property type="match status" value="1"/>
</dbReference>
<name>A0A540N175_MALBA</name>
<dbReference type="Gene3D" id="2.30.240.10">
    <property type="entry name" value="At5g01610-like"/>
    <property type="match status" value="1"/>
</dbReference>
<dbReference type="AlphaFoldDB" id="A0A540N175"/>
<accession>A0A540N175</accession>
<dbReference type="STRING" id="106549.A0A540N175"/>
<evidence type="ECO:0000313" key="3">
    <source>
        <dbReference type="Proteomes" id="UP000315295"/>
    </source>
</evidence>
<dbReference type="Pfam" id="PF04398">
    <property type="entry name" value="DUF538"/>
    <property type="match status" value="1"/>
</dbReference>
<dbReference type="InterPro" id="IPR036758">
    <property type="entry name" value="At5g01610-like"/>
</dbReference>
<reference evidence="2 3" key="1">
    <citation type="journal article" date="2019" name="G3 (Bethesda)">
        <title>Sequencing of a Wild Apple (Malus baccata) Genome Unravels the Differences Between Cultivated and Wild Apple Species Regarding Disease Resistance and Cold Tolerance.</title>
        <authorList>
            <person name="Chen X."/>
        </authorList>
    </citation>
    <scope>NUCLEOTIDE SEQUENCE [LARGE SCALE GENOMIC DNA]</scope>
    <source>
        <strain evidence="3">cv. Shandingzi</strain>
        <tissue evidence="2">Leaves</tissue>
    </source>
</reference>
<dbReference type="Proteomes" id="UP000315295">
    <property type="component" value="Unassembled WGS sequence"/>
</dbReference>